<dbReference type="InterPro" id="IPR007838">
    <property type="entry name" value="Cell_div_ZapA-like"/>
</dbReference>
<proteinExistence type="predicted"/>
<dbReference type="Gene3D" id="3.30.160.880">
    <property type="entry name" value="Cell division protein ZapA protomer, N-terminal domain"/>
    <property type="match status" value="1"/>
</dbReference>
<keyword evidence="2" id="KW-0132">Cell division</keyword>
<keyword evidence="3" id="KW-1185">Reference proteome</keyword>
<protein>
    <submittedName>
        <fullName evidence="2">Cell division protein ZapA</fullName>
    </submittedName>
</protein>
<name>A0A2T4JB53_FUSBL</name>
<feature type="coiled-coil region" evidence="1">
    <location>
        <begin position="63"/>
        <end position="121"/>
    </location>
</feature>
<keyword evidence="2" id="KW-0131">Cell cycle</keyword>
<evidence type="ECO:0000313" key="3">
    <source>
        <dbReference type="Proteomes" id="UP000241362"/>
    </source>
</evidence>
<dbReference type="SUPFAM" id="SSF102829">
    <property type="entry name" value="Cell division protein ZapA-like"/>
    <property type="match status" value="1"/>
</dbReference>
<dbReference type="EMBL" id="PZKE01000005">
    <property type="protein sequence ID" value="PTE15119.1"/>
    <property type="molecule type" value="Genomic_DNA"/>
</dbReference>
<dbReference type="GO" id="GO:0051301">
    <property type="term" value="P:cell division"/>
    <property type="evidence" value="ECO:0007669"/>
    <property type="project" value="UniProtKB-KW"/>
</dbReference>
<comment type="caution">
    <text evidence="2">The sequence shown here is derived from an EMBL/GenBank/DDBJ whole genome shotgun (WGS) entry which is preliminary data.</text>
</comment>
<dbReference type="Proteomes" id="UP000241362">
    <property type="component" value="Unassembled WGS sequence"/>
</dbReference>
<evidence type="ECO:0000256" key="1">
    <source>
        <dbReference type="SAM" id="Coils"/>
    </source>
</evidence>
<reference evidence="2 3" key="1">
    <citation type="submission" date="2018-03" db="EMBL/GenBank/DDBJ databases">
        <title>Rhodobacter blasticus.</title>
        <authorList>
            <person name="Meyer T.E."/>
            <person name="Miller S."/>
            <person name="Lodha T."/>
            <person name="Gandham S."/>
            <person name="Chintalapati S."/>
            <person name="Chintalapati V.R."/>
        </authorList>
    </citation>
    <scope>NUCLEOTIDE SEQUENCE [LARGE SCALE GENOMIC DNA]</scope>
    <source>
        <strain evidence="2 3">DSM 2131</strain>
    </source>
</reference>
<accession>A0A2T4JB53</accession>
<dbReference type="RefSeq" id="WP_107672894.1">
    <property type="nucleotide sequence ID" value="NZ_PZKE01000005.1"/>
</dbReference>
<organism evidence="2 3">
    <name type="scientific">Fuscovulum blasticum DSM 2131</name>
    <dbReference type="NCBI Taxonomy" id="1188250"/>
    <lineage>
        <taxon>Bacteria</taxon>
        <taxon>Pseudomonadati</taxon>
        <taxon>Pseudomonadota</taxon>
        <taxon>Alphaproteobacteria</taxon>
        <taxon>Rhodobacterales</taxon>
        <taxon>Paracoccaceae</taxon>
        <taxon>Pseudogemmobacter</taxon>
    </lineage>
</organism>
<dbReference type="InterPro" id="IPR042233">
    <property type="entry name" value="Cell_div_ZapA_N"/>
</dbReference>
<dbReference type="InterPro" id="IPR036192">
    <property type="entry name" value="Cell_div_ZapA-like_sf"/>
</dbReference>
<evidence type="ECO:0000313" key="2">
    <source>
        <dbReference type="EMBL" id="PTE15119.1"/>
    </source>
</evidence>
<gene>
    <name evidence="2" type="ORF">C5F44_07560</name>
</gene>
<dbReference type="Pfam" id="PF05164">
    <property type="entry name" value="ZapA"/>
    <property type="match status" value="1"/>
</dbReference>
<keyword evidence="1" id="KW-0175">Coiled coil</keyword>
<dbReference type="AlphaFoldDB" id="A0A2T4JB53"/>
<sequence length="124" mass="13446">MPEIEVLIGGRPFVVSCQPGEEHFLRAAAQMLDAEAQPLIAAMGRVPEPKMLLMAGLMLADKTAAGEDELRQLRARVAELEARPAPPAQRVEVPVVPPQIFETLAEIAARAEALADRTEERARA</sequence>